<organism evidence="1 2">
    <name type="scientific">Halocaridina rubra</name>
    <name type="common">Hawaiian red shrimp</name>
    <dbReference type="NCBI Taxonomy" id="373956"/>
    <lineage>
        <taxon>Eukaryota</taxon>
        <taxon>Metazoa</taxon>
        <taxon>Ecdysozoa</taxon>
        <taxon>Arthropoda</taxon>
        <taxon>Crustacea</taxon>
        <taxon>Multicrustacea</taxon>
        <taxon>Malacostraca</taxon>
        <taxon>Eumalacostraca</taxon>
        <taxon>Eucarida</taxon>
        <taxon>Decapoda</taxon>
        <taxon>Pleocyemata</taxon>
        <taxon>Caridea</taxon>
        <taxon>Atyoidea</taxon>
        <taxon>Atyidae</taxon>
        <taxon>Halocaridina</taxon>
    </lineage>
</organism>
<evidence type="ECO:0000313" key="1">
    <source>
        <dbReference type="EMBL" id="KAK7074114.1"/>
    </source>
</evidence>
<gene>
    <name evidence="1" type="ORF">SK128_024009</name>
</gene>
<accession>A0AAN8X714</accession>
<keyword evidence="2" id="KW-1185">Reference proteome</keyword>
<dbReference type="EMBL" id="JAXCGZ010011802">
    <property type="protein sequence ID" value="KAK7074114.1"/>
    <property type="molecule type" value="Genomic_DNA"/>
</dbReference>
<proteinExistence type="predicted"/>
<sequence>EDTKGKRILSFLVPPHSVDFADTVRNPEAVILLLAPGAGKKKRKVKEKEKLRTVWHGKISCQGIQWGSGRRIPTKDQQLGL</sequence>
<reference evidence="1 2" key="1">
    <citation type="submission" date="2023-11" db="EMBL/GenBank/DDBJ databases">
        <title>Halocaridina rubra genome assembly.</title>
        <authorList>
            <person name="Smith C."/>
        </authorList>
    </citation>
    <scope>NUCLEOTIDE SEQUENCE [LARGE SCALE GENOMIC DNA]</scope>
    <source>
        <strain evidence="1">EP-1</strain>
        <tissue evidence="1">Whole</tissue>
    </source>
</reference>
<dbReference type="Proteomes" id="UP001381693">
    <property type="component" value="Unassembled WGS sequence"/>
</dbReference>
<dbReference type="AlphaFoldDB" id="A0AAN8X714"/>
<feature type="non-terminal residue" evidence="1">
    <location>
        <position position="1"/>
    </location>
</feature>
<protein>
    <submittedName>
        <fullName evidence="1">Uncharacterized protein</fullName>
    </submittedName>
</protein>
<name>A0AAN8X714_HALRR</name>
<comment type="caution">
    <text evidence="1">The sequence shown here is derived from an EMBL/GenBank/DDBJ whole genome shotgun (WGS) entry which is preliminary data.</text>
</comment>
<evidence type="ECO:0000313" key="2">
    <source>
        <dbReference type="Proteomes" id="UP001381693"/>
    </source>
</evidence>